<feature type="binding site" evidence="5">
    <location>
        <position position="89"/>
    </location>
    <ligand>
        <name>S-adenosyl-L-methionine</name>
        <dbReference type="ChEBI" id="CHEBI:59789"/>
    </ligand>
</feature>
<gene>
    <name evidence="5 6" type="primary">ubiG</name>
    <name evidence="6" type="ORF">EZH22_26705</name>
</gene>
<dbReference type="PANTHER" id="PTHR43464">
    <property type="entry name" value="METHYLTRANSFERASE"/>
    <property type="match status" value="1"/>
</dbReference>
<comment type="catalytic activity">
    <reaction evidence="5">
        <text>a 3-(all-trans-polyprenyl)benzene-1,2-diol + S-adenosyl-L-methionine = a 2-methoxy-6-(all-trans-polyprenyl)phenol + S-adenosyl-L-homocysteine + H(+)</text>
        <dbReference type="Rhea" id="RHEA:31411"/>
        <dbReference type="Rhea" id="RHEA-COMP:9550"/>
        <dbReference type="Rhea" id="RHEA-COMP:9551"/>
        <dbReference type="ChEBI" id="CHEBI:15378"/>
        <dbReference type="ChEBI" id="CHEBI:57856"/>
        <dbReference type="ChEBI" id="CHEBI:59789"/>
        <dbReference type="ChEBI" id="CHEBI:62729"/>
        <dbReference type="ChEBI" id="CHEBI:62731"/>
        <dbReference type="EC" id="2.1.1.222"/>
    </reaction>
</comment>
<dbReference type="AlphaFoldDB" id="A0A974SKU2"/>
<comment type="similarity">
    <text evidence="5">Belongs to the methyltransferase superfamily. UbiG/COQ3 family.</text>
</comment>
<dbReference type="EMBL" id="CP063362">
    <property type="protein sequence ID" value="QRG09866.1"/>
    <property type="molecule type" value="Genomic_DNA"/>
</dbReference>
<keyword evidence="3 5" id="KW-0831">Ubiquinone biosynthesis</keyword>
<dbReference type="NCBIfam" id="TIGR01983">
    <property type="entry name" value="UbiG"/>
    <property type="match status" value="1"/>
</dbReference>
<keyword evidence="4 5" id="KW-0949">S-adenosyl-L-methionine</keyword>
<dbReference type="Proteomes" id="UP000596427">
    <property type="component" value="Chromosome"/>
</dbReference>
<keyword evidence="7" id="KW-1185">Reference proteome</keyword>
<dbReference type="EC" id="2.1.1.64" evidence="5"/>
<protein>
    <recommendedName>
        <fullName evidence="5">Ubiquinone biosynthesis O-methyltransferase</fullName>
    </recommendedName>
    <alternativeName>
        <fullName evidence="5">2-polyprenyl-6-hydroxyphenol methylase</fullName>
        <ecNumber evidence="5">2.1.1.222</ecNumber>
    </alternativeName>
    <alternativeName>
        <fullName evidence="5">3-demethylubiquinone 3-O-methyltransferase</fullName>
        <ecNumber evidence="5">2.1.1.64</ecNumber>
    </alternativeName>
</protein>
<dbReference type="KEGG" id="xdi:EZH22_26705"/>
<accession>A0A974SKU2</accession>
<evidence type="ECO:0000256" key="3">
    <source>
        <dbReference type="ARBA" id="ARBA00022688"/>
    </source>
</evidence>
<comment type="function">
    <text evidence="5">O-methyltransferase that catalyzes the 2 O-methylation steps in the ubiquinone biosynthetic pathway.</text>
</comment>
<sequence>MNATVDPAEVARFDALGAQWWDEKGKMAPLHAMNPARLAFLRDALVRRLGRDGRALRPLKGLTLLDIGCGGGLLCEPLARMGAHVTGIDPAPGNIDIARAHADASGLAIDYLPVTAEELAARGARFDVVVALEVVEHVADVGLFVRTAGQLVAEGGVLVLSTLNRTAKSFALAIVGAEYVLRWLPPGTHRWEKFITPEELEATLAAAGFCAHEKVGMAYGPISGDFRLTEDLSVNYFMVAERAA</sequence>
<dbReference type="EC" id="2.1.1.222" evidence="5"/>
<dbReference type="SUPFAM" id="SSF53335">
    <property type="entry name" value="S-adenosyl-L-methionine-dependent methyltransferases"/>
    <property type="match status" value="1"/>
</dbReference>
<evidence type="ECO:0000256" key="1">
    <source>
        <dbReference type="ARBA" id="ARBA00022603"/>
    </source>
</evidence>
<dbReference type="PANTHER" id="PTHR43464:SF19">
    <property type="entry name" value="UBIQUINONE BIOSYNTHESIS O-METHYLTRANSFERASE, MITOCHONDRIAL"/>
    <property type="match status" value="1"/>
</dbReference>
<reference evidence="6 7" key="1">
    <citation type="submission" date="2020-10" db="EMBL/GenBank/DDBJ databases">
        <title>Degradation of 1,4-Dioxane by Xanthobacter sp. YN2, via a Novel Group-2 Soluble Di-Iron Monooxygenase.</title>
        <authorList>
            <person name="Ma F."/>
            <person name="Wang Y."/>
            <person name="Yang J."/>
            <person name="Guo H."/>
            <person name="Su D."/>
            <person name="Yu L."/>
        </authorList>
    </citation>
    <scope>NUCLEOTIDE SEQUENCE [LARGE SCALE GENOMIC DNA]</scope>
    <source>
        <strain evidence="6 7">YN2</strain>
    </source>
</reference>
<dbReference type="GO" id="GO:0061542">
    <property type="term" value="F:3-demethylubiquinol 3-O-methyltransferase activity"/>
    <property type="evidence" value="ECO:0007669"/>
    <property type="project" value="UniProtKB-UniRule"/>
</dbReference>
<keyword evidence="2 5" id="KW-0808">Transferase</keyword>
<dbReference type="GO" id="GO:0102208">
    <property type="term" value="F:2-polyprenyl-6-hydroxyphenol methylase activity"/>
    <property type="evidence" value="ECO:0007669"/>
    <property type="project" value="UniProtKB-EC"/>
</dbReference>
<dbReference type="InterPro" id="IPR029063">
    <property type="entry name" value="SAM-dependent_MTases_sf"/>
</dbReference>
<name>A0A974SKU2_9HYPH</name>
<dbReference type="GO" id="GO:0010420">
    <property type="term" value="F:polyprenyldihydroxybenzoate methyltransferase activity"/>
    <property type="evidence" value="ECO:0007669"/>
    <property type="project" value="InterPro"/>
</dbReference>
<dbReference type="InterPro" id="IPR010233">
    <property type="entry name" value="UbiG_MeTrfase"/>
</dbReference>
<dbReference type="Pfam" id="PF13489">
    <property type="entry name" value="Methyltransf_23"/>
    <property type="match status" value="1"/>
</dbReference>
<dbReference type="CDD" id="cd02440">
    <property type="entry name" value="AdoMet_MTases"/>
    <property type="match status" value="1"/>
</dbReference>
<feature type="binding site" evidence="5">
    <location>
        <position position="37"/>
    </location>
    <ligand>
        <name>S-adenosyl-L-methionine</name>
        <dbReference type="ChEBI" id="CHEBI:59789"/>
    </ligand>
</feature>
<comment type="pathway">
    <text evidence="5">Cofactor biosynthesis; ubiquinone biosynthesis.</text>
</comment>
<dbReference type="Gene3D" id="3.40.50.150">
    <property type="entry name" value="Vaccinia Virus protein VP39"/>
    <property type="match status" value="1"/>
</dbReference>
<comment type="catalytic activity">
    <reaction evidence="5">
        <text>a 3-demethylubiquinol + S-adenosyl-L-methionine = a ubiquinol + S-adenosyl-L-homocysteine + H(+)</text>
        <dbReference type="Rhea" id="RHEA:44380"/>
        <dbReference type="Rhea" id="RHEA-COMP:9566"/>
        <dbReference type="Rhea" id="RHEA-COMP:10914"/>
        <dbReference type="ChEBI" id="CHEBI:15378"/>
        <dbReference type="ChEBI" id="CHEBI:17976"/>
        <dbReference type="ChEBI" id="CHEBI:57856"/>
        <dbReference type="ChEBI" id="CHEBI:59789"/>
        <dbReference type="ChEBI" id="CHEBI:84422"/>
        <dbReference type="EC" id="2.1.1.64"/>
    </reaction>
</comment>
<proteinExistence type="inferred from homology"/>
<feature type="binding site" evidence="5">
    <location>
        <position position="132"/>
    </location>
    <ligand>
        <name>S-adenosyl-L-methionine</name>
        <dbReference type="ChEBI" id="CHEBI:59789"/>
    </ligand>
</feature>
<evidence type="ECO:0000256" key="4">
    <source>
        <dbReference type="ARBA" id="ARBA00022691"/>
    </source>
</evidence>
<evidence type="ECO:0000313" key="7">
    <source>
        <dbReference type="Proteomes" id="UP000596427"/>
    </source>
</evidence>
<keyword evidence="1 5" id="KW-0489">Methyltransferase</keyword>
<evidence type="ECO:0000256" key="5">
    <source>
        <dbReference type="HAMAP-Rule" id="MF_00472"/>
    </source>
</evidence>
<organism evidence="6 7">
    <name type="scientific">Xanthobacter dioxanivorans</name>
    <dbReference type="NCBI Taxonomy" id="2528964"/>
    <lineage>
        <taxon>Bacteria</taxon>
        <taxon>Pseudomonadati</taxon>
        <taxon>Pseudomonadota</taxon>
        <taxon>Alphaproteobacteria</taxon>
        <taxon>Hyphomicrobiales</taxon>
        <taxon>Xanthobacteraceae</taxon>
        <taxon>Xanthobacter</taxon>
    </lineage>
</organism>
<evidence type="ECO:0000313" key="6">
    <source>
        <dbReference type="EMBL" id="QRG09866.1"/>
    </source>
</evidence>
<dbReference type="GO" id="GO:0032259">
    <property type="term" value="P:methylation"/>
    <property type="evidence" value="ECO:0007669"/>
    <property type="project" value="UniProtKB-KW"/>
</dbReference>
<evidence type="ECO:0000256" key="2">
    <source>
        <dbReference type="ARBA" id="ARBA00022679"/>
    </source>
</evidence>
<dbReference type="HAMAP" id="MF_00472">
    <property type="entry name" value="UbiG"/>
    <property type="match status" value="1"/>
</dbReference>
<feature type="binding site" evidence="5">
    <location>
        <position position="68"/>
    </location>
    <ligand>
        <name>S-adenosyl-L-methionine</name>
        <dbReference type="ChEBI" id="CHEBI:59789"/>
    </ligand>
</feature>